<evidence type="ECO:0000313" key="4">
    <source>
        <dbReference type="EMBL" id="GAA1737602.1"/>
    </source>
</evidence>
<dbReference type="InterPro" id="IPR055170">
    <property type="entry name" value="GFO_IDH_MocA-like_dom"/>
</dbReference>
<dbReference type="Proteomes" id="UP001501057">
    <property type="component" value="Unassembled WGS sequence"/>
</dbReference>
<dbReference type="InterPro" id="IPR050463">
    <property type="entry name" value="Gfo/Idh/MocA_oxidrdct_glycsds"/>
</dbReference>
<dbReference type="InterPro" id="IPR036291">
    <property type="entry name" value="NAD(P)-bd_dom_sf"/>
</dbReference>
<evidence type="ECO:0000259" key="2">
    <source>
        <dbReference type="Pfam" id="PF01408"/>
    </source>
</evidence>
<comment type="caution">
    <text evidence="4">The sequence shown here is derived from an EMBL/GenBank/DDBJ whole genome shotgun (WGS) entry which is preliminary data.</text>
</comment>
<dbReference type="RefSeq" id="WP_344200094.1">
    <property type="nucleotide sequence ID" value="NZ_BAAAME010000004.1"/>
</dbReference>
<evidence type="ECO:0000259" key="3">
    <source>
        <dbReference type="Pfam" id="PF22725"/>
    </source>
</evidence>
<dbReference type="Pfam" id="PF22725">
    <property type="entry name" value="GFO_IDH_MocA_C3"/>
    <property type="match status" value="1"/>
</dbReference>
<protein>
    <submittedName>
        <fullName evidence="4">Gfo/Idh/MocA family oxidoreductase</fullName>
    </submittedName>
</protein>
<dbReference type="Gene3D" id="3.40.50.720">
    <property type="entry name" value="NAD(P)-binding Rossmann-like Domain"/>
    <property type="match status" value="1"/>
</dbReference>
<dbReference type="SUPFAM" id="SSF55347">
    <property type="entry name" value="Glyceraldehyde-3-phosphate dehydrogenase-like, C-terminal domain"/>
    <property type="match status" value="1"/>
</dbReference>
<dbReference type="Gene3D" id="3.30.360.10">
    <property type="entry name" value="Dihydrodipicolinate Reductase, domain 2"/>
    <property type="match status" value="1"/>
</dbReference>
<accession>A0ABP4VTI9</accession>
<dbReference type="EMBL" id="BAAAME010000004">
    <property type="protein sequence ID" value="GAA1737602.1"/>
    <property type="molecule type" value="Genomic_DNA"/>
</dbReference>
<dbReference type="PANTHER" id="PTHR43818:SF11">
    <property type="entry name" value="BCDNA.GH03377"/>
    <property type="match status" value="1"/>
</dbReference>
<proteinExistence type="predicted"/>
<reference evidence="5" key="1">
    <citation type="journal article" date="2019" name="Int. J. Syst. Evol. Microbiol.">
        <title>The Global Catalogue of Microorganisms (GCM) 10K type strain sequencing project: providing services to taxonomists for standard genome sequencing and annotation.</title>
        <authorList>
            <consortium name="The Broad Institute Genomics Platform"/>
            <consortium name="The Broad Institute Genome Sequencing Center for Infectious Disease"/>
            <person name="Wu L."/>
            <person name="Ma J."/>
        </authorList>
    </citation>
    <scope>NUCLEOTIDE SEQUENCE [LARGE SCALE GENOMIC DNA]</scope>
    <source>
        <strain evidence="5">JCM 13518</strain>
    </source>
</reference>
<dbReference type="SUPFAM" id="SSF51735">
    <property type="entry name" value="NAD(P)-binding Rossmann-fold domains"/>
    <property type="match status" value="1"/>
</dbReference>
<evidence type="ECO:0000313" key="5">
    <source>
        <dbReference type="Proteomes" id="UP001501057"/>
    </source>
</evidence>
<organism evidence="4 5">
    <name type="scientific">Aeromicrobium alkaliterrae</name>
    <dbReference type="NCBI Taxonomy" id="302168"/>
    <lineage>
        <taxon>Bacteria</taxon>
        <taxon>Bacillati</taxon>
        <taxon>Actinomycetota</taxon>
        <taxon>Actinomycetes</taxon>
        <taxon>Propionibacteriales</taxon>
        <taxon>Nocardioidaceae</taxon>
        <taxon>Aeromicrobium</taxon>
    </lineage>
</organism>
<sequence length="385" mass="41372">MSDAPDLRIGVVGLGWMGQVHARAWSRLLQHYPDSARRPVLVAVADTVIDDRTRRAAASLGFGELVADWRELVARDDLDLVCVTGPNFIHREVGVAVAQSGKHLWIEKPAGRNAAETAEIAAAVDAAGVQSAAGFNYRNAPGVERAREIVASGRIGRIEHTTVRFLSDYAAHPDGALSWRFDDEFSGSGVLGDLVSHAVDLAEHVVGPIAELVADQATFIAERPEATPGALHYERGSGARGPVGNEDYVTALLRFADGSRGMLESSRVAVAEQNTYGFEIHGTTGAVAWDFRRLNELRTAFAEDYQNASWTTEYVTPASGEMRAFQPGAGNAMGFDDLKVIEAHRLVESIAQAKPIGATIHDALRAARTLDAVRASVAGRSWVNL</sequence>
<keyword evidence="5" id="KW-1185">Reference proteome</keyword>
<dbReference type="PANTHER" id="PTHR43818">
    <property type="entry name" value="BCDNA.GH03377"/>
    <property type="match status" value="1"/>
</dbReference>
<gene>
    <name evidence="4" type="ORF">GCM10009710_17240</name>
</gene>
<evidence type="ECO:0000256" key="1">
    <source>
        <dbReference type="ARBA" id="ARBA00023002"/>
    </source>
</evidence>
<dbReference type="Pfam" id="PF01408">
    <property type="entry name" value="GFO_IDH_MocA"/>
    <property type="match status" value="1"/>
</dbReference>
<feature type="domain" description="Gfo/Idh/MocA-like oxidoreductase N-terminal" evidence="2">
    <location>
        <begin position="7"/>
        <end position="134"/>
    </location>
</feature>
<keyword evidence="1" id="KW-0560">Oxidoreductase</keyword>
<dbReference type="InterPro" id="IPR000683">
    <property type="entry name" value="Gfo/Idh/MocA-like_OxRdtase_N"/>
</dbReference>
<feature type="domain" description="GFO/IDH/MocA-like oxidoreductase" evidence="3">
    <location>
        <begin position="144"/>
        <end position="287"/>
    </location>
</feature>
<name>A0ABP4VTI9_9ACTN</name>